<evidence type="ECO:0008006" key="5">
    <source>
        <dbReference type="Google" id="ProtNLM"/>
    </source>
</evidence>
<gene>
    <name evidence="3" type="ORF">IHE71_25155</name>
</gene>
<sequence length="270" mass="27694">MRAVARSWRGWVLAAVVAGMVVVVAAVSLLWRAGGADHDLEAPPAPGPQASNGPDPSPGPGGTGTPATSGRGLVGSGADPLVFAEQVAPLLFDWDTGEVTRSQVRDRVLTVADPSGVETPGLVADLEGWLPEPDWWSQLSEHGTRQWIDVSGAKIPDAWTEATKEGLPGNIAPGTTAVTVTGLRHREAVVADVTATSAYPVAVTLFITCTNPNSRAPDPDPNPTIAPDAALDAAPDAGLGADSTERESSGGPAGEGCWLLRLSVPGKVLE</sequence>
<dbReference type="Proteomes" id="UP000625527">
    <property type="component" value="Unassembled WGS sequence"/>
</dbReference>
<name>A0ABR9N5P2_9MICO</name>
<keyword evidence="2" id="KW-1133">Transmembrane helix</keyword>
<evidence type="ECO:0000313" key="4">
    <source>
        <dbReference type="Proteomes" id="UP000625527"/>
    </source>
</evidence>
<comment type="caution">
    <text evidence="3">The sequence shown here is derived from an EMBL/GenBank/DDBJ whole genome shotgun (WGS) entry which is preliminary data.</text>
</comment>
<keyword evidence="2" id="KW-0472">Membrane</keyword>
<feature type="compositionally biased region" description="Low complexity" evidence="1">
    <location>
        <begin position="226"/>
        <end position="242"/>
    </location>
</feature>
<accession>A0ABR9N5P2</accession>
<evidence type="ECO:0000256" key="2">
    <source>
        <dbReference type="SAM" id="Phobius"/>
    </source>
</evidence>
<feature type="region of interest" description="Disordered" evidence="1">
    <location>
        <begin position="39"/>
        <end position="74"/>
    </location>
</feature>
<keyword evidence="2" id="KW-0812">Transmembrane</keyword>
<dbReference type="EMBL" id="JADAQT010000113">
    <property type="protein sequence ID" value="MBE1878984.1"/>
    <property type="molecule type" value="Genomic_DNA"/>
</dbReference>
<protein>
    <recommendedName>
        <fullName evidence="5">Secreted protein</fullName>
    </recommendedName>
</protein>
<proteinExistence type="predicted"/>
<feature type="transmembrane region" description="Helical" evidence="2">
    <location>
        <begin position="12"/>
        <end position="31"/>
    </location>
</feature>
<reference evidence="3 4" key="1">
    <citation type="submission" date="2020-10" db="EMBL/GenBank/DDBJ databases">
        <title>Myceligenerans pegani sp. nov., an endophytic actinomycete isolated from Peganum harmala L. in Xinjiang, China.</title>
        <authorList>
            <person name="Xin L."/>
        </authorList>
    </citation>
    <scope>NUCLEOTIDE SEQUENCE [LARGE SCALE GENOMIC DNA]</scope>
    <source>
        <strain evidence="3 4">TRM65318</strain>
    </source>
</reference>
<feature type="region of interest" description="Disordered" evidence="1">
    <location>
        <begin position="211"/>
        <end position="256"/>
    </location>
</feature>
<organism evidence="3 4">
    <name type="scientific">Myceligenerans pegani</name>
    <dbReference type="NCBI Taxonomy" id="2776917"/>
    <lineage>
        <taxon>Bacteria</taxon>
        <taxon>Bacillati</taxon>
        <taxon>Actinomycetota</taxon>
        <taxon>Actinomycetes</taxon>
        <taxon>Micrococcales</taxon>
        <taxon>Promicromonosporaceae</taxon>
        <taxon>Myceligenerans</taxon>
    </lineage>
</organism>
<evidence type="ECO:0000256" key="1">
    <source>
        <dbReference type="SAM" id="MobiDB-lite"/>
    </source>
</evidence>
<dbReference type="RefSeq" id="WP_192865530.1">
    <property type="nucleotide sequence ID" value="NZ_JADAQT010000113.1"/>
</dbReference>
<keyword evidence="4" id="KW-1185">Reference proteome</keyword>
<evidence type="ECO:0000313" key="3">
    <source>
        <dbReference type="EMBL" id="MBE1878984.1"/>
    </source>
</evidence>